<dbReference type="OrthoDB" id="7859710at2"/>
<dbReference type="Proteomes" id="UP000037600">
    <property type="component" value="Unassembled WGS sequence"/>
</dbReference>
<reference evidence="1 2" key="1">
    <citation type="submission" date="2015-04" db="EMBL/GenBank/DDBJ databases">
        <title>Draft Genome Sequence of the Novel Agar-Digesting Marine Bacterium Q1.</title>
        <authorList>
            <person name="Li Y."/>
            <person name="Li D."/>
            <person name="Chen G."/>
            <person name="Du Z."/>
        </authorList>
    </citation>
    <scope>NUCLEOTIDE SEQUENCE [LARGE SCALE GENOMIC DNA]</scope>
    <source>
        <strain evidence="1 2">Q1</strain>
    </source>
</reference>
<protein>
    <recommendedName>
        <fullName evidence="3">ABM domain-containing protein</fullName>
    </recommendedName>
</protein>
<evidence type="ECO:0000313" key="2">
    <source>
        <dbReference type="Proteomes" id="UP000037600"/>
    </source>
</evidence>
<dbReference type="SUPFAM" id="SSF54909">
    <property type="entry name" value="Dimeric alpha+beta barrel"/>
    <property type="match status" value="1"/>
</dbReference>
<dbReference type="STRING" id="1513271.XM47_07440"/>
<dbReference type="InterPro" id="IPR011008">
    <property type="entry name" value="Dimeric_a/b-barrel"/>
</dbReference>
<gene>
    <name evidence="1" type="ORF">XM47_07440</name>
</gene>
<sequence>MTTTAIEIVSYKLNQSVAAEKLEEINQAVNEFLSAQEGFYYRSMSQDETGTYFDIAYWQNMELAKKAADAFCQDTAGKALMAITDMESVKMKHMTAISETASCQVESA</sequence>
<name>A0A0J8GSU5_9ALTE</name>
<organism evidence="1 2">
    <name type="scientific">Catenovulum maritimum</name>
    <dbReference type="NCBI Taxonomy" id="1513271"/>
    <lineage>
        <taxon>Bacteria</taxon>
        <taxon>Pseudomonadati</taxon>
        <taxon>Pseudomonadota</taxon>
        <taxon>Gammaproteobacteria</taxon>
        <taxon>Alteromonadales</taxon>
        <taxon>Alteromonadaceae</taxon>
        <taxon>Catenovulum</taxon>
    </lineage>
</organism>
<dbReference type="RefSeq" id="WP_048691237.1">
    <property type="nucleotide sequence ID" value="NZ_KQ130486.1"/>
</dbReference>
<evidence type="ECO:0000313" key="1">
    <source>
        <dbReference type="EMBL" id="KMT65822.1"/>
    </source>
</evidence>
<keyword evidence="2" id="KW-1185">Reference proteome</keyword>
<accession>A0A0J8GSU5</accession>
<evidence type="ECO:0008006" key="3">
    <source>
        <dbReference type="Google" id="ProtNLM"/>
    </source>
</evidence>
<comment type="caution">
    <text evidence="1">The sequence shown here is derived from an EMBL/GenBank/DDBJ whole genome shotgun (WGS) entry which is preliminary data.</text>
</comment>
<proteinExistence type="predicted"/>
<dbReference type="AlphaFoldDB" id="A0A0J8GSU5"/>
<dbReference type="EMBL" id="LAZL01000009">
    <property type="protein sequence ID" value="KMT65822.1"/>
    <property type="molecule type" value="Genomic_DNA"/>
</dbReference>